<dbReference type="OrthoDB" id="341259at2759"/>
<dbReference type="InterPro" id="IPR036770">
    <property type="entry name" value="Ankyrin_rpt-contain_sf"/>
</dbReference>
<dbReference type="PROSITE" id="PS50297">
    <property type="entry name" value="ANK_REP_REGION"/>
    <property type="match status" value="2"/>
</dbReference>
<feature type="region of interest" description="Disordered" evidence="4">
    <location>
        <begin position="417"/>
        <end position="565"/>
    </location>
</feature>
<dbReference type="GO" id="GO:0004842">
    <property type="term" value="F:ubiquitin-protein transferase activity"/>
    <property type="evidence" value="ECO:0007669"/>
    <property type="project" value="TreeGrafter"/>
</dbReference>
<dbReference type="STRING" id="1314800.A0A1B7NIE4"/>
<dbReference type="SUPFAM" id="SSF48403">
    <property type="entry name" value="Ankyrin repeat"/>
    <property type="match status" value="1"/>
</dbReference>
<feature type="region of interest" description="Disordered" evidence="4">
    <location>
        <begin position="238"/>
        <end position="402"/>
    </location>
</feature>
<evidence type="ECO:0000256" key="1">
    <source>
        <dbReference type="ARBA" id="ARBA00022737"/>
    </source>
</evidence>
<feature type="compositionally biased region" description="Polar residues" evidence="4">
    <location>
        <begin position="429"/>
        <end position="470"/>
    </location>
</feature>
<dbReference type="Pfam" id="PF12796">
    <property type="entry name" value="Ank_2"/>
    <property type="match status" value="1"/>
</dbReference>
<dbReference type="PROSITE" id="PS50088">
    <property type="entry name" value="ANK_REPEAT"/>
    <property type="match status" value="2"/>
</dbReference>
<dbReference type="Proteomes" id="UP000092154">
    <property type="component" value="Unassembled WGS sequence"/>
</dbReference>
<gene>
    <name evidence="5" type="ORF">K503DRAFT_764947</name>
</gene>
<feature type="repeat" description="ANK" evidence="3">
    <location>
        <begin position="127"/>
        <end position="159"/>
    </location>
</feature>
<organism evidence="5 6">
    <name type="scientific">Rhizopogon vinicolor AM-OR11-026</name>
    <dbReference type="NCBI Taxonomy" id="1314800"/>
    <lineage>
        <taxon>Eukaryota</taxon>
        <taxon>Fungi</taxon>
        <taxon>Dikarya</taxon>
        <taxon>Basidiomycota</taxon>
        <taxon>Agaricomycotina</taxon>
        <taxon>Agaricomycetes</taxon>
        <taxon>Agaricomycetidae</taxon>
        <taxon>Boletales</taxon>
        <taxon>Suillineae</taxon>
        <taxon>Rhizopogonaceae</taxon>
        <taxon>Rhizopogon</taxon>
    </lineage>
</organism>
<keyword evidence="1" id="KW-0677">Repeat</keyword>
<name>A0A1B7NIE4_9AGAM</name>
<feature type="compositionally biased region" description="Pro residues" evidence="4">
    <location>
        <begin position="245"/>
        <end position="255"/>
    </location>
</feature>
<accession>A0A1B7NIE4</accession>
<dbReference type="PANTHER" id="PTHR24171:SF8">
    <property type="entry name" value="BRCA1-ASSOCIATED RING DOMAIN PROTEIN 1"/>
    <property type="match status" value="1"/>
</dbReference>
<evidence type="ECO:0000313" key="5">
    <source>
        <dbReference type="EMBL" id="OAX44532.1"/>
    </source>
</evidence>
<dbReference type="InterPro" id="IPR002110">
    <property type="entry name" value="Ankyrin_rpt"/>
</dbReference>
<sequence length="565" mass="61409">MAEKDATVRLRRAIKENNLFLVKRLIQRTDMRNPDPGPKRYTSLAWAAVLGHEETFEFLLTAGHDDEELSKDSENNTILMLLADFKPPPPNPYAPGPSQVDLMGAALRMARLYYERYPWILDWSNMQGKTALHMAGLKGNEELVRMLCDLGADFDLADNKGNTSLHYASSWGHIPIVQLLIERGCQFAARNNDGFTASDYAYSFSTRDTLQDSARLQFESNKKARRMVFAQAAARGNEWGCVPPLDRPPPVPLKPPSIMNMPRMRSGSGGSRTTATSDSGDVDSARQGTSLSSLSASSTTSHPSRLPSNQYTYPHSQRPDNMSSANSTGTFSSPGPPQGLTLNPPLTQANSLSPIVNRMRERDADEIEKYMRRNRSGSGGTASTDNKSQNGINFASAGPSANGDDITALASIAITGSTTPRRSLRPSFSAAQLRTTPSPLAAQPQNSQVDALRNRSGTNPTSTRPTQVTPTPIPILTRASSSETPRDEEPETFIGPPTQYAQFPEPPKKGVRIATSSTAAAISRRLPNIFSSKSSPSHHPPPPTPDPPQSHHSHRRGSSTASIRG</sequence>
<reference evidence="5 6" key="1">
    <citation type="submission" date="2016-06" db="EMBL/GenBank/DDBJ databases">
        <title>Comparative genomics of the ectomycorrhizal sister species Rhizopogon vinicolor and Rhizopogon vesiculosus (Basidiomycota: Boletales) reveals a divergence of the mating type B locus.</title>
        <authorList>
            <consortium name="DOE Joint Genome Institute"/>
            <person name="Mujic A.B."/>
            <person name="Kuo A."/>
            <person name="Tritt A."/>
            <person name="Lipzen A."/>
            <person name="Chen C."/>
            <person name="Johnson J."/>
            <person name="Sharma A."/>
            <person name="Barry K."/>
            <person name="Grigoriev I.V."/>
            <person name="Spatafora J.W."/>
        </authorList>
    </citation>
    <scope>NUCLEOTIDE SEQUENCE [LARGE SCALE GENOMIC DNA]</scope>
    <source>
        <strain evidence="5 6">AM-OR11-026</strain>
    </source>
</reference>
<feature type="compositionally biased region" description="Pro residues" evidence="4">
    <location>
        <begin position="538"/>
        <end position="548"/>
    </location>
</feature>
<feature type="compositionally biased region" description="Polar residues" evidence="4">
    <location>
        <begin position="381"/>
        <end position="393"/>
    </location>
</feature>
<proteinExistence type="predicted"/>
<feature type="compositionally biased region" description="Polar residues" evidence="4">
    <location>
        <begin position="340"/>
        <end position="354"/>
    </location>
</feature>
<feature type="compositionally biased region" description="Basic and acidic residues" evidence="4">
    <location>
        <begin position="358"/>
        <end position="371"/>
    </location>
</feature>
<dbReference type="GO" id="GO:0085020">
    <property type="term" value="P:protein K6-linked ubiquitination"/>
    <property type="evidence" value="ECO:0007669"/>
    <property type="project" value="TreeGrafter"/>
</dbReference>
<dbReference type="AlphaFoldDB" id="A0A1B7NIE4"/>
<feature type="compositionally biased region" description="Polar residues" evidence="4">
    <location>
        <begin position="307"/>
        <end position="333"/>
    </location>
</feature>
<dbReference type="SMART" id="SM00248">
    <property type="entry name" value="ANK"/>
    <property type="match status" value="3"/>
</dbReference>
<evidence type="ECO:0000313" key="6">
    <source>
        <dbReference type="Proteomes" id="UP000092154"/>
    </source>
</evidence>
<evidence type="ECO:0000256" key="3">
    <source>
        <dbReference type="PROSITE-ProRule" id="PRU00023"/>
    </source>
</evidence>
<protein>
    <submittedName>
        <fullName evidence="5">Ankyrin</fullName>
    </submittedName>
</protein>
<dbReference type="PANTHER" id="PTHR24171">
    <property type="entry name" value="ANKYRIN REPEAT DOMAIN-CONTAINING PROTEIN 39-RELATED"/>
    <property type="match status" value="1"/>
</dbReference>
<keyword evidence="6" id="KW-1185">Reference proteome</keyword>
<dbReference type="EMBL" id="KV448124">
    <property type="protein sequence ID" value="OAX44532.1"/>
    <property type="molecule type" value="Genomic_DNA"/>
</dbReference>
<evidence type="ECO:0000256" key="2">
    <source>
        <dbReference type="ARBA" id="ARBA00023043"/>
    </source>
</evidence>
<dbReference type="InParanoid" id="A0A1B7NIE4"/>
<feature type="compositionally biased region" description="Low complexity" evidence="4">
    <location>
        <begin position="289"/>
        <end position="306"/>
    </location>
</feature>
<feature type="repeat" description="ANK" evidence="3">
    <location>
        <begin position="160"/>
        <end position="192"/>
    </location>
</feature>
<dbReference type="Gene3D" id="1.25.40.20">
    <property type="entry name" value="Ankyrin repeat-containing domain"/>
    <property type="match status" value="3"/>
</dbReference>
<keyword evidence="2 3" id="KW-0040">ANK repeat</keyword>
<evidence type="ECO:0000256" key="4">
    <source>
        <dbReference type="SAM" id="MobiDB-lite"/>
    </source>
</evidence>
<feature type="compositionally biased region" description="Low complexity" evidence="4">
    <location>
        <begin position="512"/>
        <end position="537"/>
    </location>
</feature>